<dbReference type="Proteomes" id="UP000681414">
    <property type="component" value="Unassembled WGS sequence"/>
</dbReference>
<accession>A0A942TDV7</accession>
<name>A0A942TDV7_9BACI</name>
<keyword evidence="2" id="KW-1185">Reference proteome</keyword>
<comment type="caution">
    <text evidence="1">The sequence shown here is derived from an EMBL/GenBank/DDBJ whole genome shotgun (WGS) entry which is preliminary data.</text>
</comment>
<dbReference type="RefSeq" id="WP_213123814.1">
    <property type="nucleotide sequence ID" value="NZ_JAGYPG010000001.1"/>
</dbReference>
<gene>
    <name evidence="1" type="ORF">KHA97_06125</name>
</gene>
<reference evidence="1 2" key="1">
    <citation type="submission" date="2021-05" db="EMBL/GenBank/DDBJ databases">
        <title>Novel Bacillus species.</title>
        <authorList>
            <person name="Liu G."/>
        </authorList>
    </citation>
    <scope>NUCLEOTIDE SEQUENCE [LARGE SCALE GENOMIC DNA]</scope>
    <source>
        <strain evidence="2">FJAT-49780</strain>
    </source>
</reference>
<evidence type="ECO:0000313" key="2">
    <source>
        <dbReference type="Proteomes" id="UP000681414"/>
    </source>
</evidence>
<proteinExistence type="predicted"/>
<protein>
    <submittedName>
        <fullName evidence="1">Uncharacterized protein</fullName>
    </submittedName>
</protein>
<dbReference type="EMBL" id="JAGYPG010000001">
    <property type="protein sequence ID" value="MBS4194649.1"/>
    <property type="molecule type" value="Genomic_DNA"/>
</dbReference>
<dbReference type="AlphaFoldDB" id="A0A942TDV7"/>
<evidence type="ECO:0000313" key="1">
    <source>
        <dbReference type="EMBL" id="MBS4194649.1"/>
    </source>
</evidence>
<sequence length="50" mass="5598">MQGQVQAYYMENKKYPATLGALEGDYVNEGFEFKCPNGKVLSIDENGNVH</sequence>
<organism evidence="1 2">
    <name type="scientific">Lederbergia citri</name>
    <dbReference type="NCBI Taxonomy" id="2833580"/>
    <lineage>
        <taxon>Bacteria</taxon>
        <taxon>Bacillati</taxon>
        <taxon>Bacillota</taxon>
        <taxon>Bacilli</taxon>
        <taxon>Bacillales</taxon>
        <taxon>Bacillaceae</taxon>
        <taxon>Lederbergia</taxon>
    </lineage>
</organism>